<reference evidence="1" key="2">
    <citation type="submission" date="2020-11" db="EMBL/GenBank/DDBJ databases">
        <authorList>
            <person name="McCartney M.A."/>
            <person name="Auch B."/>
            <person name="Kono T."/>
            <person name="Mallez S."/>
            <person name="Becker A."/>
            <person name="Gohl D.M."/>
            <person name="Silverstein K.A.T."/>
            <person name="Koren S."/>
            <person name="Bechman K.B."/>
            <person name="Herman A."/>
            <person name="Abrahante J.E."/>
            <person name="Garbe J."/>
        </authorList>
    </citation>
    <scope>NUCLEOTIDE SEQUENCE</scope>
    <source>
        <strain evidence="1">Duluth1</strain>
        <tissue evidence="1">Whole animal</tissue>
    </source>
</reference>
<reference evidence="1" key="1">
    <citation type="journal article" date="2019" name="bioRxiv">
        <title>The Genome of the Zebra Mussel, Dreissena polymorpha: A Resource for Invasive Species Research.</title>
        <authorList>
            <person name="McCartney M.A."/>
            <person name="Auch B."/>
            <person name="Kono T."/>
            <person name="Mallez S."/>
            <person name="Zhang Y."/>
            <person name="Obille A."/>
            <person name="Becker A."/>
            <person name="Abrahante J.E."/>
            <person name="Garbe J."/>
            <person name="Badalamenti J.P."/>
            <person name="Herman A."/>
            <person name="Mangelson H."/>
            <person name="Liachko I."/>
            <person name="Sullivan S."/>
            <person name="Sone E.D."/>
            <person name="Koren S."/>
            <person name="Silverstein K.A.T."/>
            <person name="Beckman K.B."/>
            <person name="Gohl D.M."/>
        </authorList>
    </citation>
    <scope>NUCLEOTIDE SEQUENCE</scope>
    <source>
        <strain evidence="1">Duluth1</strain>
        <tissue evidence="1">Whole animal</tissue>
    </source>
</reference>
<dbReference type="AlphaFoldDB" id="A0A9D4MC13"/>
<organism evidence="1 2">
    <name type="scientific">Dreissena polymorpha</name>
    <name type="common">Zebra mussel</name>
    <name type="synonym">Mytilus polymorpha</name>
    <dbReference type="NCBI Taxonomy" id="45954"/>
    <lineage>
        <taxon>Eukaryota</taxon>
        <taxon>Metazoa</taxon>
        <taxon>Spiralia</taxon>
        <taxon>Lophotrochozoa</taxon>
        <taxon>Mollusca</taxon>
        <taxon>Bivalvia</taxon>
        <taxon>Autobranchia</taxon>
        <taxon>Heteroconchia</taxon>
        <taxon>Euheterodonta</taxon>
        <taxon>Imparidentia</taxon>
        <taxon>Neoheterodontei</taxon>
        <taxon>Myida</taxon>
        <taxon>Dreissenoidea</taxon>
        <taxon>Dreissenidae</taxon>
        <taxon>Dreissena</taxon>
    </lineage>
</organism>
<gene>
    <name evidence="1" type="ORF">DPMN_035536</name>
</gene>
<dbReference type="EMBL" id="JAIWYP010000002">
    <property type="protein sequence ID" value="KAH3872321.1"/>
    <property type="molecule type" value="Genomic_DNA"/>
</dbReference>
<proteinExistence type="predicted"/>
<accession>A0A9D4MC13</accession>
<comment type="caution">
    <text evidence="1">The sequence shown here is derived from an EMBL/GenBank/DDBJ whole genome shotgun (WGS) entry which is preliminary data.</text>
</comment>
<evidence type="ECO:0000313" key="2">
    <source>
        <dbReference type="Proteomes" id="UP000828390"/>
    </source>
</evidence>
<keyword evidence="2" id="KW-1185">Reference proteome</keyword>
<name>A0A9D4MC13_DREPO</name>
<evidence type="ECO:0000313" key="1">
    <source>
        <dbReference type="EMBL" id="KAH3872321.1"/>
    </source>
</evidence>
<dbReference type="Proteomes" id="UP000828390">
    <property type="component" value="Unassembled WGS sequence"/>
</dbReference>
<protein>
    <submittedName>
        <fullName evidence="1">Uncharacterized protein</fullName>
    </submittedName>
</protein>
<sequence length="67" mass="8000">MTPHEAESLWNQRICPDLDRKLSHWSKPTCPSERKDLKLSQCHIRCHSTMSLDLCSFWFTSMTYQEQ</sequence>